<reference evidence="1 2" key="1">
    <citation type="journal article" date="2015" name="Environ. Microbiol.">
        <title>Genome analyses suggest the presence of polyploidy and recent human-driven expansions in eight global populations of the honeybee pathogen Nosema ceranae.</title>
        <authorList>
            <person name="Pelin A."/>
            <person name="Selman M."/>
            <person name="Aris-Brosou S."/>
            <person name="Farinelli L."/>
            <person name="Corradi N."/>
        </authorList>
    </citation>
    <scope>NUCLEOTIDE SEQUENCE [LARGE SCALE GENOMIC DNA]</scope>
    <source>
        <strain evidence="1 2">PA08 1199</strain>
    </source>
</reference>
<dbReference type="OrthoDB" id="106945at2759"/>
<dbReference type="EMBL" id="JPQZ01000003">
    <property type="protein sequence ID" value="KKO76451.1"/>
    <property type="molecule type" value="Genomic_DNA"/>
</dbReference>
<dbReference type="VEuPathDB" id="MicrosporidiaDB:NCER_101345"/>
<protein>
    <submittedName>
        <fullName evidence="1">Uncharacterized protein</fullName>
    </submittedName>
</protein>
<dbReference type="Gene3D" id="3.30.420.10">
    <property type="entry name" value="Ribonuclease H-like superfamily/Ribonuclease H"/>
    <property type="match status" value="1"/>
</dbReference>
<name>A0A0F9WGM9_9MICR</name>
<dbReference type="InterPro" id="IPR036397">
    <property type="entry name" value="RNaseH_sf"/>
</dbReference>
<accession>A0A0F9WGM9</accession>
<keyword evidence="2" id="KW-1185">Reference proteome</keyword>
<gene>
    <name evidence="1" type="ORF">AAJ76_3000109652</name>
</gene>
<proteinExistence type="predicted"/>
<evidence type="ECO:0000313" key="2">
    <source>
        <dbReference type="Proteomes" id="UP000034350"/>
    </source>
</evidence>
<dbReference type="Proteomes" id="UP000034350">
    <property type="component" value="Unassembled WGS sequence"/>
</dbReference>
<evidence type="ECO:0000313" key="1">
    <source>
        <dbReference type="EMBL" id="KKO76451.1"/>
    </source>
</evidence>
<organism evidence="1 2">
    <name type="scientific">Vairimorpha ceranae</name>
    <dbReference type="NCBI Taxonomy" id="40302"/>
    <lineage>
        <taxon>Eukaryota</taxon>
        <taxon>Fungi</taxon>
        <taxon>Fungi incertae sedis</taxon>
        <taxon>Microsporidia</taxon>
        <taxon>Nosematidae</taxon>
        <taxon>Vairimorpha</taxon>
    </lineage>
</organism>
<comment type="caution">
    <text evidence="1">The sequence shown here is derived from an EMBL/GenBank/DDBJ whole genome shotgun (WGS) entry which is preliminary data.</text>
</comment>
<dbReference type="GeneID" id="36319959"/>
<sequence length="108" mass="12957">MKKVKSDIPDCYNYYWVGIKIKEVVYSRRTMRRLLLMVWGCFNYFKSKLAFISGSIDSLTHQDILNNFYFYLLMNKTYLKIFQQDNARPHFLVSTKNCLACKNIKTIF</sequence>
<dbReference type="VEuPathDB" id="MicrosporidiaDB:AAJ76_3000109652"/>
<dbReference type="GO" id="GO:0003676">
    <property type="term" value="F:nucleic acid binding"/>
    <property type="evidence" value="ECO:0007669"/>
    <property type="project" value="InterPro"/>
</dbReference>
<dbReference type="AlphaFoldDB" id="A0A0F9WGM9"/>
<dbReference type="RefSeq" id="XP_024332193.1">
    <property type="nucleotide sequence ID" value="XM_024475028.1"/>
</dbReference>